<dbReference type="CDD" id="cd05930">
    <property type="entry name" value="A_NRPS"/>
    <property type="match status" value="1"/>
</dbReference>
<dbReference type="Gene3D" id="3.40.50.980">
    <property type="match status" value="2"/>
</dbReference>
<dbReference type="PANTHER" id="PTHR45527:SF1">
    <property type="entry name" value="FATTY ACID SYNTHASE"/>
    <property type="match status" value="1"/>
</dbReference>
<dbReference type="Pfam" id="PF00501">
    <property type="entry name" value="AMP-binding"/>
    <property type="match status" value="1"/>
</dbReference>
<dbReference type="InterPro" id="IPR000873">
    <property type="entry name" value="AMP-dep_synth/lig_dom"/>
</dbReference>
<evidence type="ECO:0000259" key="1">
    <source>
        <dbReference type="PROSITE" id="PS50075"/>
    </source>
</evidence>
<dbReference type="PROSITE" id="PS50075">
    <property type="entry name" value="CARRIER"/>
    <property type="match status" value="1"/>
</dbReference>
<dbReference type="InterPro" id="IPR010071">
    <property type="entry name" value="AA_adenyl_dom"/>
</dbReference>
<dbReference type="SUPFAM" id="SSF47336">
    <property type="entry name" value="ACP-like"/>
    <property type="match status" value="1"/>
</dbReference>
<dbReference type="SUPFAM" id="SSF56801">
    <property type="entry name" value="Acetyl-CoA synthetase-like"/>
    <property type="match status" value="1"/>
</dbReference>
<protein>
    <submittedName>
        <fullName evidence="2">Non-ribosomal peptide synthetase</fullName>
    </submittedName>
</protein>
<sequence length="594" mass="64573">MTTRDTGSPAAQTLTGMFATSVRTWPDRPAVSDDDTTLSYAELDRRSAALAVDLRARGIGAEDRVGLYLDRSVDLVVAVLGILRAGAGYVAVDARYPDGRRDHMLVAGGCKLVVTRADWQQRIAHLGLDELPFRSTATPAAPAVDHAESAGAASVLFTSGSAGKPKAIVLEHRNIVSFAANPSLPELVPDDRVGQISSVSFDAFHFELWTTLYRGAELAVLPAVPELLAADFRREMRRRRITAMLVPTMVINQVIREDRDAFAPLRILQAGGDVLLPSACRDLLHGDFQGELYNLYGPAEATTACTAHRVTVEDAERDTIPIGRPLAGVTVLLLGDGTRAVPDGEIGEIHIGGPGVARGYLDAPELTRQQFVAGPRPDGPDRLYRTGDLARRRPDGVLEFVGRTDGQVKIRGYRVEPGEVERSLCRSHGVREAVVVPSGEGEDRHLLAVVVPAEDTTLREIQEFARAELPDYLVPSQFALVEEIPSNEHGKRDMAALHGIADRVRERRARHVAPRTEVERYLAELWEELLGVENVGVNEDFFTLGGHSLLAFRMHSQVKRRYGVSVELAAVLRDPLLSDVAALVERARAGGPGA</sequence>
<dbReference type="NCBIfam" id="TIGR01733">
    <property type="entry name" value="AA-adenyl-dom"/>
    <property type="match status" value="1"/>
</dbReference>
<reference evidence="2 3" key="1">
    <citation type="submission" date="2021-01" db="EMBL/GenBank/DDBJ databases">
        <title>Draft genome sequence of Micromonospora sp. strain STR1s_6.</title>
        <authorList>
            <person name="Karlyshev A."/>
            <person name="Jawad R."/>
        </authorList>
    </citation>
    <scope>NUCLEOTIDE SEQUENCE [LARGE SCALE GENOMIC DNA]</scope>
    <source>
        <strain evidence="2 3">STR1S-6</strain>
    </source>
</reference>
<gene>
    <name evidence="2" type="ORF">JM949_08035</name>
</gene>
<name>A0ABS1YDB9_9ACTN</name>
<dbReference type="InterPro" id="IPR009081">
    <property type="entry name" value="PP-bd_ACP"/>
</dbReference>
<evidence type="ECO:0000313" key="2">
    <source>
        <dbReference type="EMBL" id="MBM0275404.1"/>
    </source>
</evidence>
<dbReference type="Pfam" id="PF00550">
    <property type="entry name" value="PP-binding"/>
    <property type="match status" value="1"/>
</dbReference>
<dbReference type="Gene3D" id="2.30.38.10">
    <property type="entry name" value="Luciferase, Domain 3"/>
    <property type="match status" value="1"/>
</dbReference>
<dbReference type="PANTHER" id="PTHR45527">
    <property type="entry name" value="NONRIBOSOMAL PEPTIDE SYNTHETASE"/>
    <property type="match status" value="1"/>
</dbReference>
<organism evidence="2 3">
    <name type="scientific">Micromonospora tarensis</name>
    <dbReference type="NCBI Taxonomy" id="2806100"/>
    <lineage>
        <taxon>Bacteria</taxon>
        <taxon>Bacillati</taxon>
        <taxon>Actinomycetota</taxon>
        <taxon>Actinomycetes</taxon>
        <taxon>Micromonosporales</taxon>
        <taxon>Micromonosporaceae</taxon>
        <taxon>Micromonospora</taxon>
    </lineage>
</organism>
<accession>A0ABS1YDB9</accession>
<dbReference type="Gene3D" id="1.10.1200.10">
    <property type="entry name" value="ACP-like"/>
    <property type="match status" value="1"/>
</dbReference>
<dbReference type="InterPro" id="IPR036736">
    <property type="entry name" value="ACP-like_sf"/>
</dbReference>
<keyword evidence="3" id="KW-1185">Reference proteome</keyword>
<comment type="caution">
    <text evidence="2">The sequence shown here is derived from an EMBL/GenBank/DDBJ whole genome shotgun (WGS) entry which is preliminary data.</text>
</comment>
<dbReference type="InterPro" id="IPR045851">
    <property type="entry name" value="AMP-bd_C_sf"/>
</dbReference>
<dbReference type="Gene3D" id="3.30.300.30">
    <property type="match status" value="1"/>
</dbReference>
<feature type="domain" description="Carrier" evidence="1">
    <location>
        <begin position="513"/>
        <end position="588"/>
    </location>
</feature>
<dbReference type="EMBL" id="JAEVHL010000023">
    <property type="protein sequence ID" value="MBM0275404.1"/>
    <property type="molecule type" value="Genomic_DNA"/>
</dbReference>
<dbReference type="Proteomes" id="UP000622245">
    <property type="component" value="Unassembled WGS sequence"/>
</dbReference>
<dbReference type="Pfam" id="PF13193">
    <property type="entry name" value="AMP-binding_C"/>
    <property type="match status" value="1"/>
</dbReference>
<dbReference type="RefSeq" id="WP_203147803.1">
    <property type="nucleotide sequence ID" value="NZ_JAEVHL010000023.1"/>
</dbReference>
<evidence type="ECO:0000313" key="3">
    <source>
        <dbReference type="Proteomes" id="UP000622245"/>
    </source>
</evidence>
<dbReference type="InterPro" id="IPR025110">
    <property type="entry name" value="AMP-bd_C"/>
</dbReference>
<proteinExistence type="predicted"/>